<gene>
    <name evidence="3" type="ORF">MNBD_NITROSPINAE05-1294</name>
</gene>
<dbReference type="SMART" id="SM00028">
    <property type="entry name" value="TPR"/>
    <property type="match status" value="7"/>
</dbReference>
<evidence type="ECO:0000256" key="2">
    <source>
        <dbReference type="ARBA" id="ARBA00022803"/>
    </source>
</evidence>
<dbReference type="InterPro" id="IPR011990">
    <property type="entry name" value="TPR-like_helical_dom_sf"/>
</dbReference>
<evidence type="ECO:0000313" key="3">
    <source>
        <dbReference type="EMBL" id="VAX26633.1"/>
    </source>
</evidence>
<keyword evidence="2" id="KW-0802">TPR repeat</keyword>
<dbReference type="GO" id="GO:0006493">
    <property type="term" value="P:protein O-linked glycosylation"/>
    <property type="evidence" value="ECO:0007669"/>
    <property type="project" value="InterPro"/>
</dbReference>
<proteinExistence type="predicted"/>
<sequence>MSVLKNSFFPVRLFSVLLTGILWAGCVNYPAPTESHYNKGVELYDQGKRAEAIEQYKLALRKNSGNAFAMYNLAVVYQDQGKFEEAIRLYQKILANTEDTNSRINLAAIYYDRGDRDLAFKELQTAADNNRDSAEPLSIRGEYLEREGALIKATGKYVQALAIDDQHALTYFRLGRVYCKQNKHDSCREKLEKAVDLEPKTPIYLEALAAQYEEKGNLAEAIHLLERTSVLEPDRADILARLGDLYKSEKLYQNALKRYWSAIAIKDDNPDIHRSLAEIYGWLGEREFQQLKRLDDQNSLAKKP</sequence>
<dbReference type="PROSITE" id="PS51257">
    <property type="entry name" value="PROKAR_LIPOPROTEIN"/>
    <property type="match status" value="1"/>
</dbReference>
<dbReference type="InterPro" id="IPR037919">
    <property type="entry name" value="OGT"/>
</dbReference>
<reference evidence="3" key="1">
    <citation type="submission" date="2018-06" db="EMBL/GenBank/DDBJ databases">
        <authorList>
            <person name="Zhirakovskaya E."/>
        </authorList>
    </citation>
    <scope>NUCLEOTIDE SEQUENCE</scope>
</reference>
<dbReference type="AlphaFoldDB" id="A0A3B1CPN8"/>
<dbReference type="PANTHER" id="PTHR44366:SF1">
    <property type="entry name" value="UDP-N-ACETYLGLUCOSAMINE--PEPTIDE N-ACETYLGLUCOSAMINYLTRANSFERASE 110 KDA SUBUNIT"/>
    <property type="match status" value="1"/>
</dbReference>
<dbReference type="EMBL" id="UOGG01000007">
    <property type="protein sequence ID" value="VAX26633.1"/>
    <property type="molecule type" value="Genomic_DNA"/>
</dbReference>
<evidence type="ECO:0000256" key="1">
    <source>
        <dbReference type="ARBA" id="ARBA00022737"/>
    </source>
</evidence>
<keyword evidence="1" id="KW-0677">Repeat</keyword>
<dbReference type="GO" id="GO:0097363">
    <property type="term" value="F:protein O-acetylglucosaminyltransferase activity"/>
    <property type="evidence" value="ECO:0007669"/>
    <property type="project" value="TreeGrafter"/>
</dbReference>
<dbReference type="Pfam" id="PF13432">
    <property type="entry name" value="TPR_16"/>
    <property type="match status" value="1"/>
</dbReference>
<dbReference type="SUPFAM" id="SSF48452">
    <property type="entry name" value="TPR-like"/>
    <property type="match status" value="1"/>
</dbReference>
<dbReference type="InterPro" id="IPR019734">
    <property type="entry name" value="TPR_rpt"/>
</dbReference>
<dbReference type="PROSITE" id="PS50005">
    <property type="entry name" value="TPR"/>
    <property type="match status" value="3"/>
</dbReference>
<dbReference type="PANTHER" id="PTHR44366">
    <property type="entry name" value="UDP-N-ACETYLGLUCOSAMINE--PEPTIDE N-ACETYLGLUCOSAMINYLTRANSFERASE 110 KDA SUBUNIT"/>
    <property type="match status" value="1"/>
</dbReference>
<name>A0A3B1CPN8_9ZZZZ</name>
<protein>
    <submittedName>
        <fullName evidence="3">Uncharacterized protein</fullName>
    </submittedName>
</protein>
<organism evidence="3">
    <name type="scientific">hydrothermal vent metagenome</name>
    <dbReference type="NCBI Taxonomy" id="652676"/>
    <lineage>
        <taxon>unclassified sequences</taxon>
        <taxon>metagenomes</taxon>
        <taxon>ecological metagenomes</taxon>
    </lineage>
</organism>
<dbReference type="Gene3D" id="1.25.40.10">
    <property type="entry name" value="Tetratricopeptide repeat domain"/>
    <property type="match status" value="3"/>
</dbReference>
<dbReference type="Pfam" id="PF07719">
    <property type="entry name" value="TPR_2"/>
    <property type="match status" value="1"/>
</dbReference>
<accession>A0A3B1CPN8</accession>
<dbReference type="InterPro" id="IPR013105">
    <property type="entry name" value="TPR_2"/>
</dbReference>
<dbReference type="PROSITE" id="PS50293">
    <property type="entry name" value="TPR_REGION"/>
    <property type="match status" value="1"/>
</dbReference>